<reference evidence="1" key="1">
    <citation type="journal article" date="2023" name="GigaByte">
        <title>Genome assembly of the bearded iris, Iris pallida Lam.</title>
        <authorList>
            <person name="Bruccoleri R.E."/>
            <person name="Oakeley E.J."/>
            <person name="Faust A.M.E."/>
            <person name="Altorfer M."/>
            <person name="Dessus-Babus S."/>
            <person name="Burckhardt D."/>
            <person name="Oertli M."/>
            <person name="Naumann U."/>
            <person name="Petersen F."/>
            <person name="Wong J."/>
        </authorList>
    </citation>
    <scope>NUCLEOTIDE SEQUENCE</scope>
    <source>
        <strain evidence="1">GSM-AAB239-AS_SAM_17_03QT</strain>
    </source>
</reference>
<dbReference type="Proteomes" id="UP001140949">
    <property type="component" value="Unassembled WGS sequence"/>
</dbReference>
<accession>A0AAX6DVX4</accession>
<evidence type="ECO:0000313" key="1">
    <source>
        <dbReference type="EMBL" id="KAJ6795845.1"/>
    </source>
</evidence>
<comment type="caution">
    <text evidence="1">The sequence shown here is derived from an EMBL/GenBank/DDBJ whole genome shotgun (WGS) entry which is preliminary data.</text>
</comment>
<dbReference type="EMBL" id="JANAVB010041632">
    <property type="protein sequence ID" value="KAJ6795845.1"/>
    <property type="molecule type" value="Genomic_DNA"/>
</dbReference>
<sequence>MFLMIWCIYSFALLVVTAHAFWLSIHVRLIINFLDRTQAALVLSIHAPKLAWGTQATSTRKLKFFISPMEKLDFKSSPLM</sequence>
<proteinExistence type="predicted"/>
<gene>
    <name evidence="1" type="ORF">M6B38_224965</name>
</gene>
<organism evidence="1 2">
    <name type="scientific">Iris pallida</name>
    <name type="common">Sweet iris</name>
    <dbReference type="NCBI Taxonomy" id="29817"/>
    <lineage>
        <taxon>Eukaryota</taxon>
        <taxon>Viridiplantae</taxon>
        <taxon>Streptophyta</taxon>
        <taxon>Embryophyta</taxon>
        <taxon>Tracheophyta</taxon>
        <taxon>Spermatophyta</taxon>
        <taxon>Magnoliopsida</taxon>
        <taxon>Liliopsida</taxon>
        <taxon>Asparagales</taxon>
        <taxon>Iridaceae</taxon>
        <taxon>Iridoideae</taxon>
        <taxon>Irideae</taxon>
        <taxon>Iris</taxon>
    </lineage>
</organism>
<evidence type="ECO:0008006" key="3">
    <source>
        <dbReference type="Google" id="ProtNLM"/>
    </source>
</evidence>
<evidence type="ECO:0000313" key="2">
    <source>
        <dbReference type="Proteomes" id="UP001140949"/>
    </source>
</evidence>
<dbReference type="AlphaFoldDB" id="A0AAX6DVX4"/>
<protein>
    <recommendedName>
        <fullName evidence="3">Secreted protein</fullName>
    </recommendedName>
</protein>
<reference evidence="1" key="2">
    <citation type="submission" date="2023-04" db="EMBL/GenBank/DDBJ databases">
        <authorList>
            <person name="Bruccoleri R.E."/>
            <person name="Oakeley E.J."/>
            <person name="Faust A.-M."/>
            <person name="Dessus-Babus S."/>
            <person name="Altorfer M."/>
            <person name="Burckhardt D."/>
            <person name="Oertli M."/>
            <person name="Naumann U."/>
            <person name="Petersen F."/>
            <person name="Wong J."/>
        </authorList>
    </citation>
    <scope>NUCLEOTIDE SEQUENCE</scope>
    <source>
        <strain evidence="1">GSM-AAB239-AS_SAM_17_03QT</strain>
        <tissue evidence="1">Leaf</tissue>
    </source>
</reference>
<name>A0AAX6DVX4_IRIPA</name>
<keyword evidence="2" id="KW-1185">Reference proteome</keyword>